<dbReference type="AlphaFoldDB" id="A0A1M5P5I6"/>
<dbReference type="NCBIfam" id="TIGR00253">
    <property type="entry name" value="RNA_bind_YhbY"/>
    <property type="match status" value="1"/>
</dbReference>
<name>A0A1M5P5I6_9FIRM</name>
<dbReference type="EMBL" id="FQXI01000001">
    <property type="protein sequence ID" value="SHG97018.1"/>
    <property type="molecule type" value="Genomic_DNA"/>
</dbReference>
<evidence type="ECO:0000313" key="4">
    <source>
        <dbReference type="EMBL" id="SHG97018.1"/>
    </source>
</evidence>
<dbReference type="PANTHER" id="PTHR40065">
    <property type="entry name" value="RNA-BINDING PROTEIN YHBY"/>
    <property type="match status" value="1"/>
</dbReference>
<protein>
    <submittedName>
        <fullName evidence="4">RNA-binding protein</fullName>
    </submittedName>
</protein>
<evidence type="ECO:0000313" key="5">
    <source>
        <dbReference type="Proteomes" id="UP000184032"/>
    </source>
</evidence>
<evidence type="ECO:0000256" key="2">
    <source>
        <dbReference type="PROSITE-ProRule" id="PRU00626"/>
    </source>
</evidence>
<dbReference type="Pfam" id="PF01985">
    <property type="entry name" value="CRS1_YhbY"/>
    <property type="match status" value="1"/>
</dbReference>
<reference evidence="4 5" key="1">
    <citation type="submission" date="2016-11" db="EMBL/GenBank/DDBJ databases">
        <authorList>
            <person name="Jaros S."/>
            <person name="Januszkiewicz K."/>
            <person name="Wedrychowicz H."/>
        </authorList>
    </citation>
    <scope>NUCLEOTIDE SEQUENCE [LARGE SCALE GENOMIC DNA]</scope>
    <source>
        <strain evidence="4 5">DSM 21120</strain>
    </source>
</reference>
<dbReference type="InterPro" id="IPR017924">
    <property type="entry name" value="RNA-binding_YhbY"/>
</dbReference>
<dbReference type="InterPro" id="IPR035920">
    <property type="entry name" value="YhbY-like_sf"/>
</dbReference>
<dbReference type="OrthoDB" id="9797519at2"/>
<dbReference type="Gene3D" id="3.30.110.60">
    <property type="entry name" value="YhbY-like"/>
    <property type="match status" value="1"/>
</dbReference>
<dbReference type="RefSeq" id="WP_073182891.1">
    <property type="nucleotide sequence ID" value="NZ_FQXI01000001.1"/>
</dbReference>
<evidence type="ECO:0000256" key="1">
    <source>
        <dbReference type="ARBA" id="ARBA00022884"/>
    </source>
</evidence>
<evidence type="ECO:0000259" key="3">
    <source>
        <dbReference type="PROSITE" id="PS51295"/>
    </source>
</evidence>
<keyword evidence="5" id="KW-1185">Reference proteome</keyword>
<accession>A0A1M5P5I6</accession>
<keyword evidence="1 2" id="KW-0694">RNA-binding</keyword>
<dbReference type="SMART" id="SM01103">
    <property type="entry name" value="CRS1_YhbY"/>
    <property type="match status" value="1"/>
</dbReference>
<organism evidence="4 5">
    <name type="scientific">Anaerosphaera aminiphila DSM 21120</name>
    <dbReference type="NCBI Taxonomy" id="1120995"/>
    <lineage>
        <taxon>Bacteria</taxon>
        <taxon>Bacillati</taxon>
        <taxon>Bacillota</taxon>
        <taxon>Tissierellia</taxon>
        <taxon>Tissierellales</taxon>
        <taxon>Peptoniphilaceae</taxon>
        <taxon>Anaerosphaera</taxon>
    </lineage>
</organism>
<dbReference type="PANTHER" id="PTHR40065:SF3">
    <property type="entry name" value="RNA-BINDING PROTEIN YHBY"/>
    <property type="match status" value="1"/>
</dbReference>
<dbReference type="STRING" id="1120995.SAMN02745245_00188"/>
<dbReference type="InterPro" id="IPR051925">
    <property type="entry name" value="RNA-binding_domain"/>
</dbReference>
<dbReference type="GO" id="GO:0003723">
    <property type="term" value="F:RNA binding"/>
    <property type="evidence" value="ECO:0007669"/>
    <property type="project" value="UniProtKB-UniRule"/>
</dbReference>
<proteinExistence type="predicted"/>
<dbReference type="PROSITE" id="PS51295">
    <property type="entry name" value="CRM"/>
    <property type="match status" value="1"/>
</dbReference>
<feature type="domain" description="CRM" evidence="3">
    <location>
        <begin position="1"/>
        <end position="95"/>
    </location>
</feature>
<dbReference type="SUPFAM" id="SSF75471">
    <property type="entry name" value="YhbY-like"/>
    <property type="match status" value="1"/>
</dbReference>
<dbReference type="Proteomes" id="UP000184032">
    <property type="component" value="Unassembled WGS sequence"/>
</dbReference>
<dbReference type="InterPro" id="IPR001890">
    <property type="entry name" value="RNA-binding_CRM"/>
</dbReference>
<gene>
    <name evidence="4" type="ORF">SAMN02745245_00188</name>
</gene>
<sequence>MITGKQRSYLKSLANSEKPLIQIGKGGVTESLIAQIDELLESHEIVKISVLKNAPILARDISEEITNGTNAEFVQQIGNKLTIYRESKENKKIIL</sequence>